<feature type="domain" description="Alcohol dehydrogenase-like N-terminal" evidence="9">
    <location>
        <begin position="34"/>
        <end position="87"/>
    </location>
</feature>
<keyword evidence="6" id="KW-0496">Mitochondrion</keyword>
<dbReference type="PANTHER" id="PTHR43981">
    <property type="entry name" value="ENOYL-[ACYL-CARRIER-PROTEIN] REDUCTASE, MITOCHONDRIAL"/>
    <property type="match status" value="1"/>
</dbReference>
<dbReference type="InterPro" id="IPR011032">
    <property type="entry name" value="GroES-like_sf"/>
</dbReference>
<accession>A0A915CUA0</accession>
<evidence type="ECO:0000313" key="10">
    <source>
        <dbReference type="Proteomes" id="UP000887574"/>
    </source>
</evidence>
<name>A0A915CUA0_9BILA</name>
<evidence type="ECO:0000256" key="6">
    <source>
        <dbReference type="ARBA" id="ARBA00023128"/>
    </source>
</evidence>
<dbReference type="Gene3D" id="3.90.180.10">
    <property type="entry name" value="Medium-chain alcohol dehydrogenases, catalytic domain"/>
    <property type="match status" value="1"/>
</dbReference>
<evidence type="ECO:0000256" key="8">
    <source>
        <dbReference type="ARBA" id="ARBA00042123"/>
    </source>
</evidence>
<dbReference type="SUPFAM" id="SSF51735">
    <property type="entry name" value="NAD(P)-binding Rossmann-fold domains"/>
    <property type="match status" value="1"/>
</dbReference>
<comment type="subcellular location">
    <subcellularLocation>
        <location evidence="1">Mitochondrion</location>
    </subcellularLocation>
</comment>
<dbReference type="SUPFAM" id="SSF50129">
    <property type="entry name" value="GroES-like"/>
    <property type="match status" value="1"/>
</dbReference>
<evidence type="ECO:0000256" key="3">
    <source>
        <dbReference type="ARBA" id="ARBA00022857"/>
    </source>
</evidence>
<dbReference type="InterPro" id="IPR051034">
    <property type="entry name" value="Mito_Enoyl-ACP_Reductase"/>
</dbReference>
<dbReference type="Gene3D" id="3.40.50.720">
    <property type="entry name" value="NAD(P)-binding Rossmann-like Domain"/>
    <property type="match status" value="2"/>
</dbReference>
<dbReference type="GO" id="GO:0005739">
    <property type="term" value="C:mitochondrion"/>
    <property type="evidence" value="ECO:0007669"/>
    <property type="project" value="UniProtKB-SubCell"/>
</dbReference>
<protein>
    <recommendedName>
        <fullName evidence="7">Enoyl-[acyl-carrier-protein] reductase, mitochondrial</fullName>
    </recommendedName>
    <alternativeName>
        <fullName evidence="8">2-enoyl thioester reductase</fullName>
    </alternativeName>
</protein>
<evidence type="ECO:0000256" key="2">
    <source>
        <dbReference type="ARBA" id="ARBA00010371"/>
    </source>
</evidence>
<comment type="similarity">
    <text evidence="2">Belongs to the zinc-containing alcohol dehydrogenase family. Quinone oxidoreductase subfamily.</text>
</comment>
<keyword evidence="10" id="KW-1185">Reference proteome</keyword>
<organism evidence="10 11">
    <name type="scientific">Ditylenchus dipsaci</name>
    <dbReference type="NCBI Taxonomy" id="166011"/>
    <lineage>
        <taxon>Eukaryota</taxon>
        <taxon>Metazoa</taxon>
        <taxon>Ecdysozoa</taxon>
        <taxon>Nematoda</taxon>
        <taxon>Chromadorea</taxon>
        <taxon>Rhabditida</taxon>
        <taxon>Tylenchina</taxon>
        <taxon>Tylenchomorpha</taxon>
        <taxon>Sphaerularioidea</taxon>
        <taxon>Anguinidae</taxon>
        <taxon>Anguininae</taxon>
        <taxon>Ditylenchus</taxon>
    </lineage>
</organism>
<dbReference type="AlphaFoldDB" id="A0A915CUA0"/>
<proteinExistence type="inferred from homology"/>
<keyword evidence="3" id="KW-0521">NADP</keyword>
<evidence type="ECO:0000259" key="9">
    <source>
        <dbReference type="Pfam" id="PF08240"/>
    </source>
</evidence>
<dbReference type="PANTHER" id="PTHR43981:SF2">
    <property type="entry name" value="ENOYL-[ACYL-CARRIER-PROTEIN] REDUCTASE, MITOCHONDRIAL"/>
    <property type="match status" value="1"/>
</dbReference>
<evidence type="ECO:0000313" key="11">
    <source>
        <dbReference type="WBParaSite" id="jg12457"/>
    </source>
</evidence>
<evidence type="ECO:0000256" key="5">
    <source>
        <dbReference type="ARBA" id="ARBA00023002"/>
    </source>
</evidence>
<keyword evidence="5" id="KW-0560">Oxidoreductase</keyword>
<evidence type="ECO:0000256" key="4">
    <source>
        <dbReference type="ARBA" id="ARBA00022946"/>
    </source>
</evidence>
<dbReference type="GO" id="GO:0016491">
    <property type="term" value="F:oxidoreductase activity"/>
    <property type="evidence" value="ECO:0007669"/>
    <property type="project" value="UniProtKB-KW"/>
</dbReference>
<reference evidence="11" key="1">
    <citation type="submission" date="2022-11" db="UniProtKB">
        <authorList>
            <consortium name="WormBaseParasite"/>
        </authorList>
    </citation>
    <scope>IDENTIFICATION</scope>
</reference>
<evidence type="ECO:0000256" key="7">
    <source>
        <dbReference type="ARBA" id="ARBA00041058"/>
    </source>
</evidence>
<dbReference type="WBParaSite" id="jg12457">
    <property type="protein sequence ID" value="jg12457"/>
    <property type="gene ID" value="jg12457"/>
</dbReference>
<dbReference type="CDD" id="cd08290">
    <property type="entry name" value="ETR"/>
    <property type="match status" value="1"/>
</dbReference>
<keyword evidence="4" id="KW-0809">Transit peptide</keyword>
<dbReference type="InterPro" id="IPR036291">
    <property type="entry name" value="NAD(P)-bd_dom_sf"/>
</dbReference>
<evidence type="ECO:0000256" key="1">
    <source>
        <dbReference type="ARBA" id="ARBA00004173"/>
    </source>
</evidence>
<sequence length="319" mass="34664">MSQKIKQLVQKEYGEPSHVLEVEEAILRPEHLKDNDVFCKVAGCPINPSDLATLKGVYGVKQALPVVGGKEGCGLVQAIGSNVTSLNNPGNQPPTAYGLLKEYVTLKEGDTIVQNGANSAVGKYVIQMCKMWESIAMGATEVVTQESASPGLYRGANGSVLLSSLDQNGHFVSYGAMSGQAFEVSPGNLIFKNLTIHGFWLGKWLVDHHEEASEVYGQLVNWIKEGKLHDSPFNQYKIEDFAKAIKASFDLFNEFPALDDPLLLGVGLGCAGGLCYCWSGTAATTTAPMVLEQKWVEQERLGAMCSALQGKPCWCNWEW</sequence>
<dbReference type="Pfam" id="PF08240">
    <property type="entry name" value="ADH_N"/>
    <property type="match status" value="1"/>
</dbReference>
<dbReference type="Proteomes" id="UP000887574">
    <property type="component" value="Unplaced"/>
</dbReference>
<dbReference type="GO" id="GO:0006631">
    <property type="term" value="P:fatty acid metabolic process"/>
    <property type="evidence" value="ECO:0007669"/>
    <property type="project" value="TreeGrafter"/>
</dbReference>
<dbReference type="InterPro" id="IPR013154">
    <property type="entry name" value="ADH-like_N"/>
</dbReference>